<protein>
    <submittedName>
        <fullName evidence="1">Uncharacterized protein</fullName>
    </submittedName>
</protein>
<keyword evidence="2" id="KW-1185">Reference proteome</keyword>
<evidence type="ECO:0000313" key="2">
    <source>
        <dbReference type="Proteomes" id="UP000002198"/>
    </source>
</evidence>
<sequence>MGLVVSYTASLSSGGAFAQAISKMSIGFFFQGHPPRGGFGLISSVSITTKVATNTLEIRDDNLHRKQYCEAVNSAHSLLERSPSPS</sequence>
<evidence type="ECO:0000313" key="1">
    <source>
        <dbReference type="EMBL" id="CAE50175.1"/>
    </source>
</evidence>
<dbReference type="EMBL" id="BX248358">
    <property type="protein sequence ID" value="CAE50175.1"/>
    <property type="molecule type" value="Genomic_DNA"/>
</dbReference>
<organism evidence="1 2">
    <name type="scientific">Corynebacterium diphtheriae (strain ATCC 700971 / NCTC 13129 / Biotype gravis)</name>
    <dbReference type="NCBI Taxonomy" id="257309"/>
    <lineage>
        <taxon>Bacteria</taxon>
        <taxon>Bacillati</taxon>
        <taxon>Actinomycetota</taxon>
        <taxon>Actinomycetes</taxon>
        <taxon>Mycobacteriales</taxon>
        <taxon>Corynebacteriaceae</taxon>
        <taxon>Corynebacterium</taxon>
    </lineage>
</organism>
<dbReference type="KEGG" id="cdi:DIP1645"/>
<name>Q6NG83_CORDI</name>
<accession>Q6NG83</accession>
<dbReference type="HOGENOM" id="CLU_2492554_0_0_11"/>
<dbReference type="STRING" id="257309.DIP1645"/>
<proteinExistence type="predicted"/>
<reference evidence="1 2" key="1">
    <citation type="journal article" date="2003" name="Nucleic Acids Res.">
        <title>The complete genome sequence and analysis of Corynebacterium diphtheriae NCTC13129.</title>
        <authorList>
            <person name="Cerdeno-Tarraga A.M."/>
            <person name="Efstratiou A."/>
            <person name="Dover L.G."/>
            <person name="Holden M.T.G."/>
            <person name="Pallen M."/>
            <person name="Bentley S.D."/>
            <person name="Besra G.S."/>
            <person name="Churcher C."/>
            <person name="James K.D."/>
            <person name="De Zoysa A."/>
            <person name="Chillingworth T."/>
            <person name="Cronin A."/>
            <person name="Dowd L."/>
            <person name="Feltwell T."/>
            <person name="Hamlin N."/>
            <person name="Holroyd S."/>
            <person name="Jagels K."/>
            <person name="Moule S."/>
            <person name="Quail M.A."/>
            <person name="Rabbinowitsch E."/>
            <person name="Rutherford K."/>
            <person name="Thomson N.R."/>
            <person name="Unwin L."/>
            <person name="Whitehead S."/>
            <person name="Barrell B.G.Parkhill.J."/>
        </authorList>
    </citation>
    <scope>NUCLEOTIDE SEQUENCE [LARGE SCALE GENOMIC DNA]</scope>
    <source>
        <strain evidence="2">ATCC 700971 / NCTC 13129 / Biotype gravis</strain>
    </source>
</reference>
<dbReference type="Proteomes" id="UP000002198">
    <property type="component" value="Chromosome"/>
</dbReference>
<dbReference type="AlphaFoldDB" id="Q6NG83"/>
<gene>
    <name evidence="1" type="ordered locus">DIP1645</name>
</gene>